<dbReference type="Gene3D" id="3.40.1360.10">
    <property type="match status" value="1"/>
</dbReference>
<name>A0A315EL11_9BURK</name>
<organism evidence="6 7">
    <name type="scientific">Limnohabitans curvus</name>
    <dbReference type="NCBI Taxonomy" id="323423"/>
    <lineage>
        <taxon>Bacteria</taxon>
        <taxon>Pseudomonadati</taxon>
        <taxon>Pseudomonadota</taxon>
        <taxon>Betaproteobacteria</taxon>
        <taxon>Burkholderiales</taxon>
        <taxon>Comamonadaceae</taxon>
        <taxon>Limnohabitans</taxon>
    </lineage>
</organism>
<feature type="domain" description="SF3 helicase" evidence="5">
    <location>
        <begin position="482"/>
        <end position="641"/>
    </location>
</feature>
<dbReference type="SUPFAM" id="SSF52540">
    <property type="entry name" value="P-loop containing nucleoside triphosphate hydrolases"/>
    <property type="match status" value="1"/>
</dbReference>
<dbReference type="InterPro" id="IPR014818">
    <property type="entry name" value="Phage/plasmid_primase_P4_C"/>
</dbReference>
<evidence type="ECO:0000313" key="7">
    <source>
        <dbReference type="Proteomes" id="UP000251341"/>
    </source>
</evidence>
<dbReference type="InterPro" id="IPR014015">
    <property type="entry name" value="Helicase_SF3_DNA-vir"/>
</dbReference>
<dbReference type="GO" id="GO:0016787">
    <property type="term" value="F:hydrolase activity"/>
    <property type="evidence" value="ECO:0007669"/>
    <property type="project" value="UniProtKB-KW"/>
</dbReference>
<gene>
    <name evidence="6" type="ORF">B9Z44_02630</name>
</gene>
<keyword evidence="1" id="KW-0547">Nucleotide-binding</keyword>
<keyword evidence="7" id="KW-1185">Reference proteome</keyword>
<dbReference type="RefSeq" id="WP_108401646.1">
    <property type="nucleotide sequence ID" value="NZ_NESP01000001.1"/>
</dbReference>
<keyword evidence="2" id="KW-0378">Hydrolase</keyword>
<dbReference type="PANTHER" id="PTHR35372">
    <property type="entry name" value="ATP BINDING PROTEIN-RELATED"/>
    <property type="match status" value="1"/>
</dbReference>
<sequence>MLDFNDPAQEAFRKTIPSKTDSSREKDDIRQALLEHLSTLIAEIWPAGKRRNTKYLVGDVMGGPGDSLELLLSGPKAGLWTDRATGEGGDIFDLIARHYQLNIQTHFPDVLKRAKGLLGRVDSLPQRPPSKDKVKTPAVDELGPATAKWDYQDASGKLIAVVYRYDPEPGKKEFRPWDVKRRKMAPPDPRPLFNQPGISYSERIVLVEGEKCAQALIELGVCATTAMHGANAPVDKTDWTPLAGKHVLIWPDRDKPGWDYADRASQAILLAGALSCAILQPPEEKPEGWDVADARVEGFDVAGFIAAGDRMPVVRQADENMATDIVDGLDYTTEDGLAMAFTRQFGEDWRFCSPWGKWLVWNGVRWNIDKSLYVHHLSRTVCRAASYKADTPRLKSRLAGSSTMSAIERIVRTDPRHSATVEEWDADPWLLNTPGGIIDLRRGGMGPHRRDRRMTKVTTATPKGESPVWANFLENVTGGDKELQLYLQRVVGYCLTGDISTHALFFLYGTGANGKSVFVNVISTILGDYAANAPMDTFMETRSDRHPTDLAGLRGARFVSATETEQGRRWNESKIKAITGGDLVTARLMHQDFFTYPPQFKLLIAGNHKPAIRNIDEAMRRRMHLIPFTITVPPEKRDPLLTEKLLSERDGILAWALQGCLLWQQIGLKQPLSVTSATDEYFEGEDAMGRWMDERCKLGANDKALTVTLFNDWKQWAEMSGEFVGTQRRFSDALITRRFDKWRNSMGVRGFAGIDIKQPTNFPNRSYPYNDN</sequence>
<dbReference type="Pfam" id="PF08706">
    <property type="entry name" value="D5_N"/>
    <property type="match status" value="1"/>
</dbReference>
<dbReference type="Pfam" id="PF19263">
    <property type="entry name" value="DUF5906"/>
    <property type="match status" value="1"/>
</dbReference>
<proteinExistence type="predicted"/>
<dbReference type="CDD" id="cd01029">
    <property type="entry name" value="TOPRIM_primases"/>
    <property type="match status" value="1"/>
</dbReference>
<dbReference type="GO" id="GO:0005524">
    <property type="term" value="F:ATP binding"/>
    <property type="evidence" value="ECO:0007669"/>
    <property type="project" value="UniProtKB-KW"/>
</dbReference>
<feature type="region of interest" description="Disordered" evidence="4">
    <location>
        <begin position="442"/>
        <end position="462"/>
    </location>
</feature>
<keyword evidence="3" id="KW-0067">ATP-binding</keyword>
<dbReference type="PANTHER" id="PTHR35372:SF2">
    <property type="entry name" value="SF3 HELICASE DOMAIN-CONTAINING PROTEIN"/>
    <property type="match status" value="1"/>
</dbReference>
<comment type="caution">
    <text evidence="6">The sequence shown here is derived from an EMBL/GenBank/DDBJ whole genome shotgun (WGS) entry which is preliminary data.</text>
</comment>
<dbReference type="InterPro" id="IPR045455">
    <property type="entry name" value="NrS-1_pol-like_helicase"/>
</dbReference>
<evidence type="ECO:0000313" key="6">
    <source>
        <dbReference type="EMBL" id="PUE58586.1"/>
    </source>
</evidence>
<evidence type="ECO:0000256" key="2">
    <source>
        <dbReference type="ARBA" id="ARBA00022801"/>
    </source>
</evidence>
<accession>A0A315EL11</accession>
<dbReference type="SMART" id="SM00885">
    <property type="entry name" value="D5_N"/>
    <property type="match status" value="1"/>
</dbReference>
<evidence type="ECO:0000256" key="1">
    <source>
        <dbReference type="ARBA" id="ARBA00022741"/>
    </source>
</evidence>
<reference evidence="6 7" key="1">
    <citation type="submission" date="2017-04" db="EMBL/GenBank/DDBJ databases">
        <title>Unexpected and diverse lifestyles within the genus Limnohabitans.</title>
        <authorList>
            <person name="Kasalicky V."/>
            <person name="Mehrshad M."/>
            <person name="Andrei S.-A."/>
            <person name="Salcher M."/>
            <person name="Kratochvilova H."/>
            <person name="Simek K."/>
            <person name="Ghai R."/>
        </authorList>
    </citation>
    <scope>NUCLEOTIDE SEQUENCE [LARGE SCALE GENOMIC DNA]</scope>
    <source>
        <strain evidence="6 7">MWH-C5</strain>
    </source>
</reference>
<dbReference type="Gene3D" id="3.40.50.300">
    <property type="entry name" value="P-loop containing nucleotide triphosphate hydrolases"/>
    <property type="match status" value="1"/>
</dbReference>
<dbReference type="InterPro" id="IPR051620">
    <property type="entry name" value="ORF904-like_C"/>
</dbReference>
<dbReference type="InterPro" id="IPR034154">
    <property type="entry name" value="TOPRIM_DnaG/twinkle"/>
</dbReference>
<evidence type="ECO:0000256" key="4">
    <source>
        <dbReference type="SAM" id="MobiDB-lite"/>
    </source>
</evidence>
<dbReference type="Proteomes" id="UP000251341">
    <property type="component" value="Unassembled WGS sequence"/>
</dbReference>
<dbReference type="PROSITE" id="PS51206">
    <property type="entry name" value="SF3_HELICASE_1"/>
    <property type="match status" value="1"/>
</dbReference>
<dbReference type="InterPro" id="IPR027417">
    <property type="entry name" value="P-loop_NTPase"/>
</dbReference>
<dbReference type="AlphaFoldDB" id="A0A315EL11"/>
<protein>
    <recommendedName>
        <fullName evidence="5">SF3 helicase domain-containing protein</fullName>
    </recommendedName>
</protein>
<evidence type="ECO:0000256" key="3">
    <source>
        <dbReference type="ARBA" id="ARBA00022840"/>
    </source>
</evidence>
<dbReference type="EMBL" id="NESP01000001">
    <property type="protein sequence ID" value="PUE58586.1"/>
    <property type="molecule type" value="Genomic_DNA"/>
</dbReference>
<evidence type="ECO:0000259" key="5">
    <source>
        <dbReference type="PROSITE" id="PS51206"/>
    </source>
</evidence>
<dbReference type="NCBIfam" id="NF005477">
    <property type="entry name" value="PRK07078.1"/>
    <property type="match status" value="1"/>
</dbReference>
<dbReference type="InterPro" id="IPR006500">
    <property type="entry name" value="Helicase_put_C_phage/plasmid"/>
</dbReference>
<dbReference type="NCBIfam" id="TIGR01613">
    <property type="entry name" value="primase_Cterm"/>
    <property type="match status" value="1"/>
</dbReference>